<evidence type="ECO:0000256" key="1">
    <source>
        <dbReference type="ARBA" id="ARBA00022741"/>
    </source>
</evidence>
<keyword evidence="2" id="KW-0067">ATP-binding</keyword>
<accession>A0A0M3HM76</accession>
<dbReference type="Proteomes" id="UP000036681">
    <property type="component" value="Unplaced"/>
</dbReference>
<dbReference type="GO" id="GO:0000796">
    <property type="term" value="C:condensin complex"/>
    <property type="evidence" value="ECO:0007669"/>
    <property type="project" value="TreeGrafter"/>
</dbReference>
<sequence>MEGFTQIGVALKEMYQMITLGGDASLDLVDSLDPFSEGVSFGLVPRVMFFNGDRIYYF</sequence>
<organism evidence="4 5">
    <name type="scientific">Ascaris lumbricoides</name>
    <name type="common">Giant roundworm</name>
    <dbReference type="NCBI Taxonomy" id="6252"/>
    <lineage>
        <taxon>Eukaryota</taxon>
        <taxon>Metazoa</taxon>
        <taxon>Ecdysozoa</taxon>
        <taxon>Nematoda</taxon>
        <taxon>Chromadorea</taxon>
        <taxon>Rhabditida</taxon>
        <taxon>Spirurina</taxon>
        <taxon>Ascaridomorpha</taxon>
        <taxon>Ascaridoidea</taxon>
        <taxon>Ascarididae</taxon>
        <taxon>Ascaris</taxon>
    </lineage>
</organism>
<evidence type="ECO:0000256" key="3">
    <source>
        <dbReference type="ARBA" id="ARBA00023242"/>
    </source>
</evidence>
<proteinExistence type="predicted"/>
<name>A0A0M3HM76_ASCLU</name>
<dbReference type="AlphaFoldDB" id="A0A0M3HM76"/>
<protein>
    <submittedName>
        <fullName evidence="5">Thioredoxin</fullName>
    </submittedName>
</protein>
<dbReference type="GO" id="GO:0005524">
    <property type="term" value="F:ATP binding"/>
    <property type="evidence" value="ECO:0007669"/>
    <property type="project" value="UniProtKB-KW"/>
</dbReference>
<reference evidence="5" key="1">
    <citation type="submission" date="2017-02" db="UniProtKB">
        <authorList>
            <consortium name="WormBaseParasite"/>
        </authorList>
    </citation>
    <scope>IDENTIFICATION</scope>
</reference>
<dbReference type="PANTHER" id="PTHR18937:SF172">
    <property type="entry name" value="STRUCTURAL MAINTENANCE OF CHROMOSOMES PROTEIN"/>
    <property type="match status" value="1"/>
</dbReference>
<keyword evidence="4" id="KW-1185">Reference proteome</keyword>
<keyword evidence="1" id="KW-0547">Nucleotide-binding</keyword>
<dbReference type="WBParaSite" id="ALUE_0000262101-mRNA-1">
    <property type="protein sequence ID" value="ALUE_0000262101-mRNA-1"/>
    <property type="gene ID" value="ALUE_0000262101"/>
</dbReference>
<evidence type="ECO:0000313" key="5">
    <source>
        <dbReference type="WBParaSite" id="ALUE_0000262101-mRNA-1"/>
    </source>
</evidence>
<dbReference type="PANTHER" id="PTHR18937">
    <property type="entry name" value="STRUCTURAL MAINTENANCE OF CHROMOSOMES SMC FAMILY MEMBER"/>
    <property type="match status" value="1"/>
</dbReference>
<dbReference type="GO" id="GO:0007076">
    <property type="term" value="P:mitotic chromosome condensation"/>
    <property type="evidence" value="ECO:0007669"/>
    <property type="project" value="TreeGrafter"/>
</dbReference>
<keyword evidence="3" id="KW-0539">Nucleus</keyword>
<evidence type="ECO:0000313" key="4">
    <source>
        <dbReference type="Proteomes" id="UP000036681"/>
    </source>
</evidence>
<evidence type="ECO:0000256" key="2">
    <source>
        <dbReference type="ARBA" id="ARBA00022840"/>
    </source>
</evidence>